<dbReference type="PROSITE" id="PS00041">
    <property type="entry name" value="HTH_ARAC_FAMILY_1"/>
    <property type="match status" value="1"/>
</dbReference>
<dbReference type="Proteomes" id="UP000298009">
    <property type="component" value="Unassembled WGS sequence"/>
</dbReference>
<organism evidence="6 7">
    <name type="scientific">Leptospira noumeaensis</name>
    <dbReference type="NCBI Taxonomy" id="2484964"/>
    <lineage>
        <taxon>Bacteria</taxon>
        <taxon>Pseudomonadati</taxon>
        <taxon>Spirochaetota</taxon>
        <taxon>Spirochaetia</taxon>
        <taxon>Leptospirales</taxon>
        <taxon>Leptospiraceae</taxon>
        <taxon>Leptospira</taxon>
    </lineage>
</organism>
<gene>
    <name evidence="6" type="ORF">EHQ24_16060</name>
</gene>
<dbReference type="SMART" id="SM00342">
    <property type="entry name" value="HTH_ARAC"/>
    <property type="match status" value="1"/>
</dbReference>
<dbReference type="InterPro" id="IPR018062">
    <property type="entry name" value="HTH_AraC-typ_CS"/>
</dbReference>
<dbReference type="GO" id="GO:0003700">
    <property type="term" value="F:DNA-binding transcription factor activity"/>
    <property type="evidence" value="ECO:0007669"/>
    <property type="project" value="InterPro"/>
</dbReference>
<dbReference type="InterPro" id="IPR018060">
    <property type="entry name" value="HTH_AraC"/>
</dbReference>
<feature type="transmembrane region" description="Helical" evidence="4">
    <location>
        <begin position="167"/>
        <end position="185"/>
    </location>
</feature>
<dbReference type="OrthoDB" id="328830at2"/>
<evidence type="ECO:0000313" key="6">
    <source>
        <dbReference type="EMBL" id="TGK79061.1"/>
    </source>
</evidence>
<evidence type="ECO:0000256" key="2">
    <source>
        <dbReference type="ARBA" id="ARBA00023125"/>
    </source>
</evidence>
<dbReference type="SUPFAM" id="SSF46689">
    <property type="entry name" value="Homeodomain-like"/>
    <property type="match status" value="1"/>
</dbReference>
<keyword evidence="3" id="KW-0804">Transcription</keyword>
<dbReference type="PANTHER" id="PTHR43280:SF29">
    <property type="entry name" value="ARAC-FAMILY TRANSCRIPTIONAL REGULATOR"/>
    <property type="match status" value="1"/>
</dbReference>
<evidence type="ECO:0000256" key="4">
    <source>
        <dbReference type="SAM" id="Phobius"/>
    </source>
</evidence>
<keyword evidence="4" id="KW-1133">Transmembrane helix</keyword>
<evidence type="ECO:0000256" key="1">
    <source>
        <dbReference type="ARBA" id="ARBA00023015"/>
    </source>
</evidence>
<feature type="transmembrane region" description="Helical" evidence="4">
    <location>
        <begin position="227"/>
        <end position="245"/>
    </location>
</feature>
<reference evidence="6" key="1">
    <citation type="journal article" date="2019" name="PLoS Negl. Trop. Dis.">
        <title>Revisiting the worldwide diversity of Leptospira species in the environment.</title>
        <authorList>
            <person name="Vincent A.T."/>
            <person name="Schiettekatte O."/>
            <person name="Bourhy P."/>
            <person name="Veyrier F.J."/>
            <person name="Picardeau M."/>
        </authorList>
    </citation>
    <scope>NUCLEOTIDE SEQUENCE [LARGE SCALE GENOMIC DNA]</scope>
    <source>
        <strain evidence="6">201800287</strain>
    </source>
</reference>
<dbReference type="GO" id="GO:0043565">
    <property type="term" value="F:sequence-specific DNA binding"/>
    <property type="evidence" value="ECO:0007669"/>
    <property type="project" value="InterPro"/>
</dbReference>
<keyword evidence="4" id="KW-0472">Membrane</keyword>
<feature type="transmembrane region" description="Helical" evidence="4">
    <location>
        <begin position="295"/>
        <end position="313"/>
    </location>
</feature>
<dbReference type="EMBL" id="RQFK01000028">
    <property type="protein sequence ID" value="TGK79061.1"/>
    <property type="molecule type" value="Genomic_DNA"/>
</dbReference>
<dbReference type="PANTHER" id="PTHR43280">
    <property type="entry name" value="ARAC-FAMILY TRANSCRIPTIONAL REGULATOR"/>
    <property type="match status" value="1"/>
</dbReference>
<keyword evidence="7" id="KW-1185">Reference proteome</keyword>
<dbReference type="Pfam" id="PF07696">
    <property type="entry name" value="7TMR-DISMED2"/>
    <property type="match status" value="1"/>
</dbReference>
<feature type="transmembrane region" description="Helical" evidence="4">
    <location>
        <begin position="379"/>
        <end position="400"/>
    </location>
</feature>
<accession>A0A4R9I167</accession>
<feature type="transmembrane region" description="Helical" evidence="4">
    <location>
        <begin position="200"/>
        <end position="220"/>
    </location>
</feature>
<feature type="transmembrane region" description="Helical" evidence="4">
    <location>
        <begin position="325"/>
        <end position="343"/>
    </location>
</feature>
<evidence type="ECO:0000256" key="3">
    <source>
        <dbReference type="ARBA" id="ARBA00023163"/>
    </source>
</evidence>
<comment type="caution">
    <text evidence="6">The sequence shown here is derived from an EMBL/GenBank/DDBJ whole genome shotgun (WGS) entry which is preliminary data.</text>
</comment>
<feature type="transmembrane region" description="Helical" evidence="4">
    <location>
        <begin position="29"/>
        <end position="49"/>
    </location>
</feature>
<dbReference type="Gene3D" id="1.10.10.60">
    <property type="entry name" value="Homeodomain-like"/>
    <property type="match status" value="1"/>
</dbReference>
<name>A0A4R9I167_9LEPT</name>
<keyword evidence="4" id="KW-0812">Transmembrane</keyword>
<keyword evidence="1" id="KW-0805">Transcription regulation</keyword>
<dbReference type="InterPro" id="IPR011622">
    <property type="entry name" value="7TMR_DISM_rcpt_extracell_dom2"/>
</dbReference>
<evidence type="ECO:0000259" key="5">
    <source>
        <dbReference type="PROSITE" id="PS01124"/>
    </source>
</evidence>
<dbReference type="Gene3D" id="2.60.40.2380">
    <property type="match status" value="1"/>
</dbReference>
<protein>
    <submittedName>
        <fullName evidence="6">Helix-turn-helix domain-containing protein</fullName>
    </submittedName>
</protein>
<feature type="transmembrane region" description="Helical" evidence="4">
    <location>
        <begin position="257"/>
        <end position="283"/>
    </location>
</feature>
<dbReference type="PROSITE" id="PS01124">
    <property type="entry name" value="HTH_ARAC_FAMILY_2"/>
    <property type="match status" value="1"/>
</dbReference>
<dbReference type="Pfam" id="PF12833">
    <property type="entry name" value="HTH_18"/>
    <property type="match status" value="1"/>
</dbReference>
<dbReference type="Pfam" id="PF07695">
    <property type="entry name" value="7TMR-DISM_7TM"/>
    <property type="match status" value="1"/>
</dbReference>
<dbReference type="InterPro" id="IPR011623">
    <property type="entry name" value="7TMR_DISM_rcpt_extracell_dom1"/>
</dbReference>
<evidence type="ECO:0000313" key="7">
    <source>
        <dbReference type="Proteomes" id="UP000298009"/>
    </source>
</evidence>
<feature type="transmembrane region" description="Helical" evidence="4">
    <location>
        <begin position="350"/>
        <end position="373"/>
    </location>
</feature>
<proteinExistence type="predicted"/>
<dbReference type="AlphaFoldDB" id="A0A4R9I167"/>
<keyword evidence="2" id="KW-0238">DNA-binding</keyword>
<dbReference type="InterPro" id="IPR009057">
    <property type="entry name" value="Homeodomain-like_sf"/>
</dbReference>
<feature type="domain" description="HTH araC/xylS-type" evidence="5">
    <location>
        <begin position="443"/>
        <end position="545"/>
    </location>
</feature>
<sequence>MDSSSGDIFLDIFSTCPIVPSLRKLMVMWFKSCFFIYISLFICNCSYFYENNITNQFEYYEDSTHNIDISNIDSVPKWNQIQGNTINFHYTKSAIWLRARASNETFKAGSILSFEWRVLDDIKLYFPNARKSYNEYRTGDSYPKSSWALPEALNPSFRIPKEPTDRYFYIQLQSSSLISFPILLLKENEFQNKILVESSATWSILCFSCVMLIISIFYTLAFRLREFFYYSIYVITNTMWCNTQFGNSFHSFWPNAIWWQGKAILFFLSVGIGASFQFTRLFLETKTKTPFTDKILKTLAAIGLISAIGVLFTEEYSFFSKVINLTYIVSIPLILLTGIKVFLMGEKRIIFFLTSWGLYFFFGYITIFYHLGITNYSLLAVYGPAFAFQLDLFFLLFNLFQKYQDLILNRNSILERMFTLESDQKNKYTKSKLEKIDYNHYLQKLELWMKEEKPYLDEKLDLEKTSIAIGLNIQQTSELINAKLKLSFRSYINSYRISEAKQILKNNPSVSVLSVAYETGFGSKSSFNSEFKKSTGITPLDFRKKQRVD</sequence>